<protein>
    <submittedName>
        <fullName evidence="1">Uncharacterized protein</fullName>
    </submittedName>
</protein>
<evidence type="ECO:0000313" key="1">
    <source>
        <dbReference type="EMBL" id="KPM30402.1"/>
    </source>
</evidence>
<keyword evidence="2" id="KW-1185">Reference proteome</keyword>
<dbReference type="AlphaFoldDB" id="A0A0P7AVL7"/>
<reference evidence="1 2" key="1">
    <citation type="submission" date="2015-09" db="EMBL/GenBank/DDBJ databases">
        <title>Genome sequence of the marine flavobacterium Croceitalea dokdonensis DOKDO 023 that contains proton- and sodium-pumping rhodopsins.</title>
        <authorList>
            <person name="Kwon S.-K."/>
            <person name="Lee H.K."/>
            <person name="Kwak M.-J."/>
            <person name="Kim J.F."/>
        </authorList>
    </citation>
    <scope>NUCLEOTIDE SEQUENCE [LARGE SCALE GENOMIC DNA]</scope>
    <source>
        <strain evidence="1 2">DOKDO 023</strain>
    </source>
</reference>
<sequence length="190" mass="20978">MLRRIIRIVICCRVTHTNGNFVPTIREFNFPDPFVASSSRPRRNVVPLNVYQCIEQEIYPGFSTISSSTITWNTKVHRKPIGQFYPSIGKASFINPVRKTKVFNISRWGGCIGILKIDLIRECGDKRRFNGYFLGRCIGQSTIVCHCQGDGVCAAGSVLMGGRLASCRVAITKIPRIGSNSAIILGIGGI</sequence>
<proteinExistence type="predicted"/>
<accession>A0A0P7AVL7</accession>
<gene>
    <name evidence="1" type="ORF">I595_3423</name>
</gene>
<dbReference type="EMBL" id="LDJX01000009">
    <property type="protein sequence ID" value="KPM30402.1"/>
    <property type="molecule type" value="Genomic_DNA"/>
</dbReference>
<comment type="caution">
    <text evidence="1">The sequence shown here is derived from an EMBL/GenBank/DDBJ whole genome shotgun (WGS) entry which is preliminary data.</text>
</comment>
<name>A0A0P7AVL7_9FLAO</name>
<organism evidence="1 2">
    <name type="scientific">Croceitalea dokdonensis DOKDO 023</name>
    <dbReference type="NCBI Taxonomy" id="1300341"/>
    <lineage>
        <taxon>Bacteria</taxon>
        <taxon>Pseudomonadati</taxon>
        <taxon>Bacteroidota</taxon>
        <taxon>Flavobacteriia</taxon>
        <taxon>Flavobacteriales</taxon>
        <taxon>Flavobacteriaceae</taxon>
        <taxon>Croceitalea</taxon>
    </lineage>
</organism>
<dbReference type="Proteomes" id="UP000050280">
    <property type="component" value="Unassembled WGS sequence"/>
</dbReference>
<evidence type="ECO:0000313" key="2">
    <source>
        <dbReference type="Proteomes" id="UP000050280"/>
    </source>
</evidence>